<evidence type="ECO:0000313" key="4">
    <source>
        <dbReference type="EMBL" id="NGO52063.1"/>
    </source>
</evidence>
<keyword evidence="2" id="KW-0964">Secreted</keyword>
<dbReference type="InterPro" id="IPR001343">
    <property type="entry name" value="Hemolysn_Ca-bd"/>
</dbReference>
<protein>
    <submittedName>
        <fullName evidence="4">Calcium-binding protein</fullName>
    </submittedName>
</protein>
<evidence type="ECO:0000256" key="3">
    <source>
        <dbReference type="SAM" id="MobiDB-lite"/>
    </source>
</evidence>
<accession>A0A6G4WCY9</accession>
<dbReference type="Gene3D" id="2.150.10.10">
    <property type="entry name" value="Serralysin-like metalloprotease, C-terminal"/>
    <property type="match status" value="2"/>
</dbReference>
<evidence type="ECO:0000256" key="2">
    <source>
        <dbReference type="ARBA" id="ARBA00022525"/>
    </source>
</evidence>
<dbReference type="Proteomes" id="UP001642900">
    <property type="component" value="Unassembled WGS sequence"/>
</dbReference>
<comment type="caution">
    <text evidence="4">The sequence shown here is derived from an EMBL/GenBank/DDBJ whole genome shotgun (WGS) entry which is preliminary data.</text>
</comment>
<evidence type="ECO:0000256" key="1">
    <source>
        <dbReference type="ARBA" id="ARBA00004613"/>
    </source>
</evidence>
<dbReference type="InterPro" id="IPR050557">
    <property type="entry name" value="RTX_toxin/Mannuronan_C5-epim"/>
</dbReference>
<dbReference type="PANTHER" id="PTHR38340:SF1">
    <property type="entry name" value="S-LAYER PROTEIN"/>
    <property type="match status" value="1"/>
</dbReference>
<proteinExistence type="predicted"/>
<name>A0A6G4WCY9_9HYPH</name>
<dbReference type="RefSeq" id="WP_165028117.1">
    <property type="nucleotide sequence ID" value="NZ_JAAKZF010000014.1"/>
</dbReference>
<feature type="region of interest" description="Disordered" evidence="3">
    <location>
        <begin position="37"/>
        <end position="86"/>
    </location>
</feature>
<dbReference type="GO" id="GO:0005576">
    <property type="term" value="C:extracellular region"/>
    <property type="evidence" value="ECO:0007669"/>
    <property type="project" value="UniProtKB-SubCell"/>
</dbReference>
<dbReference type="SUPFAM" id="SSF51120">
    <property type="entry name" value="beta-Roll"/>
    <property type="match status" value="1"/>
</dbReference>
<dbReference type="PANTHER" id="PTHR38340">
    <property type="entry name" value="S-LAYER PROTEIN"/>
    <property type="match status" value="1"/>
</dbReference>
<evidence type="ECO:0000313" key="5">
    <source>
        <dbReference type="Proteomes" id="UP001642900"/>
    </source>
</evidence>
<organism evidence="4 5">
    <name type="scientific">Allomesorhizobium camelthorni</name>
    <dbReference type="NCBI Taxonomy" id="475069"/>
    <lineage>
        <taxon>Bacteria</taxon>
        <taxon>Pseudomonadati</taxon>
        <taxon>Pseudomonadota</taxon>
        <taxon>Alphaproteobacteria</taxon>
        <taxon>Hyphomicrobiales</taxon>
        <taxon>Phyllobacteriaceae</taxon>
        <taxon>Allomesorhizobium</taxon>
    </lineage>
</organism>
<comment type="subcellular location">
    <subcellularLocation>
        <location evidence="1">Secreted</location>
    </subcellularLocation>
</comment>
<gene>
    <name evidence="4" type="ORF">G6N73_12860</name>
</gene>
<dbReference type="Pfam" id="PF00353">
    <property type="entry name" value="HemolysinCabind"/>
    <property type="match status" value="3"/>
</dbReference>
<dbReference type="GO" id="GO:0005509">
    <property type="term" value="F:calcium ion binding"/>
    <property type="evidence" value="ECO:0007669"/>
    <property type="project" value="InterPro"/>
</dbReference>
<dbReference type="EMBL" id="JAAKZF010000014">
    <property type="protein sequence ID" value="NGO52063.1"/>
    <property type="molecule type" value="Genomic_DNA"/>
</dbReference>
<dbReference type="PRINTS" id="PR00313">
    <property type="entry name" value="CABNDNGRPT"/>
</dbReference>
<dbReference type="PROSITE" id="PS00330">
    <property type="entry name" value="HEMOLYSIN_CALCIUM"/>
    <property type="match status" value="1"/>
</dbReference>
<dbReference type="AlphaFoldDB" id="A0A6G4WCY9"/>
<keyword evidence="5" id="KW-1185">Reference proteome</keyword>
<dbReference type="InterPro" id="IPR011049">
    <property type="entry name" value="Serralysin-like_metalloprot_C"/>
</dbReference>
<dbReference type="InterPro" id="IPR018511">
    <property type="entry name" value="Hemolysin-typ_Ca-bd_CS"/>
</dbReference>
<sequence>MEKLIRGGPGSEALFGSEADDLIMDPKGNDWIDARRGNDTISAGEGSDRAIGGEGNDQIFGEEGNDDLSGDNGRNKPRIAGEDNDKLYGGPGDDVLYVGDGRDFLSGGADNDTFVFQFHNPMPGLDNPMPGLEPRFLTPDITTIVDFDPKEDTFAFDAVGLYNDGFGANFINNASVQSGYPVSSFYSGAASGANGEHVVVITDQPFTSASAAASAISGETAGDIIVYQYNDGITRVANLAYVTSDDHAHEFAHVSFANQSGLFSLADLAGAGLTAADFTFV</sequence>
<reference evidence="4 5" key="1">
    <citation type="submission" date="2020-02" db="EMBL/GenBank/DDBJ databases">
        <title>Genome sequence of strain CCNWXJ40-4.</title>
        <authorList>
            <person name="Gao J."/>
            <person name="Sun J."/>
        </authorList>
    </citation>
    <scope>NUCLEOTIDE SEQUENCE [LARGE SCALE GENOMIC DNA]</scope>
    <source>
        <strain evidence="4 5">CCNWXJ 40-4</strain>
    </source>
</reference>